<gene>
    <name evidence="3" type="ORF">IAG44_41660</name>
</gene>
<reference evidence="3 4" key="1">
    <citation type="submission" date="2020-08" db="EMBL/GenBank/DDBJ databases">
        <title>A novel species.</title>
        <authorList>
            <person name="Gao J."/>
        </authorList>
    </citation>
    <scope>NUCLEOTIDE SEQUENCE [LARGE SCALE GENOMIC DNA]</scope>
    <source>
        <strain evidence="3 4">CRXT-G-22</strain>
    </source>
</reference>
<dbReference type="EMBL" id="CP060828">
    <property type="protein sequence ID" value="QNP75277.1"/>
    <property type="molecule type" value="Genomic_DNA"/>
</dbReference>
<organism evidence="3 4">
    <name type="scientific">Streptomyces roseirectus</name>
    <dbReference type="NCBI Taxonomy" id="2768066"/>
    <lineage>
        <taxon>Bacteria</taxon>
        <taxon>Bacillati</taxon>
        <taxon>Actinomycetota</taxon>
        <taxon>Actinomycetes</taxon>
        <taxon>Kitasatosporales</taxon>
        <taxon>Streptomycetaceae</taxon>
        <taxon>Streptomyces</taxon>
    </lineage>
</organism>
<evidence type="ECO:0000259" key="2">
    <source>
        <dbReference type="Pfam" id="PF20016"/>
    </source>
</evidence>
<dbReference type="AlphaFoldDB" id="A0A7H0IR61"/>
<evidence type="ECO:0000313" key="3">
    <source>
        <dbReference type="EMBL" id="QNP75277.1"/>
    </source>
</evidence>
<keyword evidence="4" id="KW-1185">Reference proteome</keyword>
<protein>
    <recommendedName>
        <fullName evidence="2">Thoeris protein ThsA Macro domain-containing protein</fullName>
    </recommendedName>
</protein>
<name>A0A7H0IR61_9ACTN</name>
<dbReference type="InterPro" id="IPR043472">
    <property type="entry name" value="Macro_dom-like"/>
</dbReference>
<dbReference type="KEGG" id="sroi:IAG44_41660"/>
<dbReference type="Proteomes" id="UP000516052">
    <property type="component" value="Chromosome"/>
</dbReference>
<dbReference type="InterPro" id="IPR045535">
    <property type="entry name" value="ThsA_Macro"/>
</dbReference>
<evidence type="ECO:0000313" key="4">
    <source>
        <dbReference type="Proteomes" id="UP000516052"/>
    </source>
</evidence>
<keyword evidence="1" id="KW-0812">Transmembrane</keyword>
<dbReference type="SUPFAM" id="SSF52949">
    <property type="entry name" value="Macro domain-like"/>
    <property type="match status" value="1"/>
</dbReference>
<feature type="transmembrane region" description="Helical" evidence="1">
    <location>
        <begin position="30"/>
        <end position="49"/>
    </location>
</feature>
<evidence type="ECO:0000256" key="1">
    <source>
        <dbReference type="SAM" id="Phobius"/>
    </source>
</evidence>
<accession>A0A7H0IR61</accession>
<proteinExistence type="predicted"/>
<dbReference type="Pfam" id="PF20016">
    <property type="entry name" value="ThsA_Macro"/>
    <property type="match status" value="1"/>
</dbReference>
<keyword evidence="1" id="KW-0472">Membrane</keyword>
<feature type="domain" description="Thoeris protein ThsA Macro" evidence="2">
    <location>
        <begin position="96"/>
        <end position="281"/>
    </location>
</feature>
<sequence length="307" mass="33155">MCSGDSGGLRASRLLWRPSRLVGTRRARQIFVRSTAVAFGGMSALLQFAGQFFPGSLPDAGLVSAVSVGACLVWGLRAARPVERVRQEFRRPDMTVVVEAGDVFDQSAHLVVGFCDTFDTESDRSVVINGDSVQAQLLARRYDGDVQRLDAELAAALAHLAPVAREDRARKPLGKLDRYPIGTVAVLGARPRLVFAVAYSRIGNDYVAASSVEDLSAGLTRLWEALRDHAQLECVAMPLVGSGLSRLGHLDLDSLLRLLLMSFVARSREGAICRELRVVVRPSDLERIDMRELGAFLSALAAGPAAT</sequence>
<keyword evidence="1" id="KW-1133">Transmembrane helix</keyword>